<dbReference type="Proteomes" id="UP000595140">
    <property type="component" value="Unassembled WGS sequence"/>
</dbReference>
<evidence type="ECO:0000313" key="2">
    <source>
        <dbReference type="Proteomes" id="UP000595140"/>
    </source>
</evidence>
<reference evidence="1 2" key="1">
    <citation type="submission" date="2018-04" db="EMBL/GenBank/DDBJ databases">
        <authorList>
            <person name="Vogel A."/>
        </authorList>
    </citation>
    <scope>NUCLEOTIDE SEQUENCE [LARGE SCALE GENOMIC DNA]</scope>
</reference>
<sequence>MFRSVGLAAESPHLGAATVCYGCRRETDAAGKTLAHCSAVLPSPLSPRRYRLVPLLFVDYTASCALTELGFLNLPKV</sequence>
<organism evidence="1 2">
    <name type="scientific">Cuscuta campestris</name>
    <dbReference type="NCBI Taxonomy" id="132261"/>
    <lineage>
        <taxon>Eukaryota</taxon>
        <taxon>Viridiplantae</taxon>
        <taxon>Streptophyta</taxon>
        <taxon>Embryophyta</taxon>
        <taxon>Tracheophyta</taxon>
        <taxon>Spermatophyta</taxon>
        <taxon>Magnoliopsida</taxon>
        <taxon>eudicotyledons</taxon>
        <taxon>Gunneridae</taxon>
        <taxon>Pentapetalae</taxon>
        <taxon>asterids</taxon>
        <taxon>lamiids</taxon>
        <taxon>Solanales</taxon>
        <taxon>Convolvulaceae</taxon>
        <taxon>Cuscuteae</taxon>
        <taxon>Cuscuta</taxon>
        <taxon>Cuscuta subgen. Grammica</taxon>
        <taxon>Cuscuta sect. Cleistogrammica</taxon>
    </lineage>
</organism>
<proteinExistence type="predicted"/>
<dbReference type="AlphaFoldDB" id="A0A484KL22"/>
<accession>A0A484KL22</accession>
<name>A0A484KL22_9ASTE</name>
<keyword evidence="2" id="KW-1185">Reference proteome</keyword>
<evidence type="ECO:0000313" key="1">
    <source>
        <dbReference type="EMBL" id="VFQ64634.1"/>
    </source>
</evidence>
<protein>
    <submittedName>
        <fullName evidence="1">Uncharacterized protein</fullName>
    </submittedName>
</protein>
<dbReference type="EMBL" id="OOIL02000416">
    <property type="protein sequence ID" value="VFQ64634.1"/>
    <property type="molecule type" value="Genomic_DNA"/>
</dbReference>
<gene>
    <name evidence="1" type="ORF">CCAM_LOCUS6410</name>
</gene>